<feature type="domain" description="Thioesterase" evidence="1">
    <location>
        <begin position="127"/>
        <end position="192"/>
    </location>
</feature>
<comment type="caution">
    <text evidence="2">The sequence shown here is derived from an EMBL/GenBank/DDBJ whole genome shotgun (WGS) entry which is preliminary data.</text>
</comment>
<dbReference type="Pfam" id="PF03061">
    <property type="entry name" value="4HBT"/>
    <property type="match status" value="1"/>
</dbReference>
<evidence type="ECO:0000313" key="2">
    <source>
        <dbReference type="EMBL" id="NYI10322.1"/>
    </source>
</evidence>
<proteinExistence type="predicted"/>
<dbReference type="PANTHER" id="PTHR47260:SF6">
    <property type="entry name" value="THIOESTERASE DOMAIN-CONTAINING PROTEIN"/>
    <property type="match status" value="1"/>
</dbReference>
<name>A0A7Y9YFX7_9ACTN</name>
<dbReference type="AlphaFoldDB" id="A0A7Y9YFX7"/>
<dbReference type="Gene3D" id="3.10.129.10">
    <property type="entry name" value="Hotdog Thioesterase"/>
    <property type="match status" value="1"/>
</dbReference>
<dbReference type="EMBL" id="JACBZI010000001">
    <property type="protein sequence ID" value="NYI10322.1"/>
    <property type="molecule type" value="Genomic_DNA"/>
</dbReference>
<dbReference type="SUPFAM" id="SSF54637">
    <property type="entry name" value="Thioesterase/thiol ester dehydrase-isomerase"/>
    <property type="match status" value="1"/>
</dbReference>
<keyword evidence="3" id="KW-1185">Reference proteome</keyword>
<sequence length="212" mass="23023">MTEVIGLSAFAHSDLPTEEVERQQEVYDALTDAVRGLVDATIRSTVPEERIRSVEERVRALTEELRSEQLPGPFGIHYNDEGRSWNWGNVVVGRRNAIAPPMELLERPGGGLRAQVELGAAYEGPPGLVHGGVTMLLLDHLMGEVGSDGHRRVTMTGTLTGRYAAPTPLGPVVLEGWIAREEGRKVFVEATLGTPEAVTVEAHGVFIIPSWA</sequence>
<dbReference type="Proteomes" id="UP000537326">
    <property type="component" value="Unassembled WGS sequence"/>
</dbReference>
<dbReference type="InterPro" id="IPR006683">
    <property type="entry name" value="Thioestr_dom"/>
</dbReference>
<organism evidence="2 3">
    <name type="scientific">Nocardioides marinus</name>
    <dbReference type="NCBI Taxonomy" id="374514"/>
    <lineage>
        <taxon>Bacteria</taxon>
        <taxon>Bacillati</taxon>
        <taxon>Actinomycetota</taxon>
        <taxon>Actinomycetes</taxon>
        <taxon>Propionibacteriales</taxon>
        <taxon>Nocardioidaceae</taxon>
        <taxon>Nocardioides</taxon>
    </lineage>
</organism>
<dbReference type="InterPro" id="IPR029069">
    <property type="entry name" value="HotDog_dom_sf"/>
</dbReference>
<reference evidence="2 3" key="1">
    <citation type="submission" date="2020-07" db="EMBL/GenBank/DDBJ databases">
        <title>Sequencing the genomes of 1000 actinobacteria strains.</title>
        <authorList>
            <person name="Klenk H.-P."/>
        </authorList>
    </citation>
    <scope>NUCLEOTIDE SEQUENCE [LARGE SCALE GENOMIC DNA]</scope>
    <source>
        <strain evidence="2 3">DSM 18248</strain>
    </source>
</reference>
<gene>
    <name evidence="2" type="ORF">BKA05_001837</name>
</gene>
<dbReference type="CDD" id="cd03443">
    <property type="entry name" value="PaaI_thioesterase"/>
    <property type="match status" value="1"/>
</dbReference>
<dbReference type="RefSeq" id="WP_179531183.1">
    <property type="nucleotide sequence ID" value="NZ_BAAAPP010000003.1"/>
</dbReference>
<dbReference type="InterPro" id="IPR052061">
    <property type="entry name" value="PTE-AB_protein"/>
</dbReference>
<dbReference type="PANTHER" id="PTHR47260">
    <property type="entry name" value="UPF0644 PROTEIN PB2B4.06"/>
    <property type="match status" value="1"/>
</dbReference>
<protein>
    <submittedName>
        <fullName evidence="2">Acyl-coenzyme A thioesterase PaaI-like protein</fullName>
    </submittedName>
</protein>
<accession>A0A7Y9YFX7</accession>
<evidence type="ECO:0000313" key="3">
    <source>
        <dbReference type="Proteomes" id="UP000537326"/>
    </source>
</evidence>
<evidence type="ECO:0000259" key="1">
    <source>
        <dbReference type="Pfam" id="PF03061"/>
    </source>
</evidence>